<dbReference type="GO" id="GO:0016226">
    <property type="term" value="P:iron-sulfur cluster assembly"/>
    <property type="evidence" value="ECO:0007669"/>
    <property type="project" value="TreeGrafter"/>
</dbReference>
<dbReference type="PIRSF" id="PIRSF003113">
    <property type="entry name" value="BolA"/>
    <property type="match status" value="1"/>
</dbReference>
<proteinExistence type="inferred from homology"/>
<comment type="similarity">
    <text evidence="1">Belongs to the BolA/IbaG family.</text>
</comment>
<dbReference type="InterPro" id="IPR036065">
    <property type="entry name" value="BolA-like_sf"/>
</dbReference>
<protein>
    <submittedName>
        <fullName evidence="2">BolA protein family transcriptional regulator</fullName>
    </submittedName>
</protein>
<dbReference type="PANTHER" id="PTHR46230">
    <property type="match status" value="1"/>
</dbReference>
<dbReference type="AlphaFoldDB" id="A0A495DDZ8"/>
<dbReference type="Pfam" id="PF01722">
    <property type="entry name" value="BolA"/>
    <property type="match status" value="1"/>
</dbReference>
<evidence type="ECO:0000256" key="1">
    <source>
        <dbReference type="RuleBase" id="RU003860"/>
    </source>
</evidence>
<organism evidence="2 3">
    <name type="scientific">Maricaulis maris</name>
    <dbReference type="NCBI Taxonomy" id="74318"/>
    <lineage>
        <taxon>Bacteria</taxon>
        <taxon>Pseudomonadati</taxon>
        <taxon>Pseudomonadota</taxon>
        <taxon>Alphaproteobacteria</taxon>
        <taxon>Maricaulales</taxon>
        <taxon>Maricaulaceae</taxon>
        <taxon>Maricaulis</taxon>
    </lineage>
</organism>
<accession>A0A495DDZ8</accession>
<name>A0A495DDZ8_9PROT</name>
<dbReference type="Proteomes" id="UP000273675">
    <property type="component" value="Unassembled WGS sequence"/>
</dbReference>
<dbReference type="EMBL" id="RBIM01000003">
    <property type="protein sequence ID" value="RKR00521.1"/>
    <property type="molecule type" value="Genomic_DNA"/>
</dbReference>
<reference evidence="2 3" key="1">
    <citation type="submission" date="2018-10" db="EMBL/GenBank/DDBJ databases">
        <title>Genomic Encyclopedia of Type Strains, Phase IV (KMG-IV): sequencing the most valuable type-strain genomes for metagenomic binning, comparative biology and taxonomic classification.</title>
        <authorList>
            <person name="Goeker M."/>
        </authorList>
    </citation>
    <scope>NUCLEOTIDE SEQUENCE [LARGE SCALE GENOMIC DNA]</scope>
    <source>
        <strain evidence="2 3">DSM 4734</strain>
    </source>
</reference>
<sequence length="89" mass="9475">MENLAARIEAKLQKVFTPSALTVTDDSHLHAGHAGARPGGESHFTVDITASRFDGLTRVARHRLVNEALADELAGPVHALVIRAKAAVE</sequence>
<gene>
    <name evidence="2" type="ORF">C7435_1729</name>
</gene>
<dbReference type="PANTHER" id="PTHR46230:SF7">
    <property type="entry name" value="BOLA-LIKE PROTEIN 1"/>
    <property type="match status" value="1"/>
</dbReference>
<comment type="caution">
    <text evidence="2">The sequence shown here is derived from an EMBL/GenBank/DDBJ whole genome shotgun (WGS) entry which is preliminary data.</text>
</comment>
<dbReference type="InterPro" id="IPR002634">
    <property type="entry name" value="BolA"/>
</dbReference>
<dbReference type="OrthoDB" id="9811118at2"/>
<evidence type="ECO:0000313" key="3">
    <source>
        <dbReference type="Proteomes" id="UP000273675"/>
    </source>
</evidence>
<dbReference type="SUPFAM" id="SSF82657">
    <property type="entry name" value="BolA-like"/>
    <property type="match status" value="1"/>
</dbReference>
<dbReference type="RefSeq" id="WP_121210863.1">
    <property type="nucleotide sequence ID" value="NZ_RBIM01000003.1"/>
</dbReference>
<evidence type="ECO:0000313" key="2">
    <source>
        <dbReference type="EMBL" id="RKR00521.1"/>
    </source>
</evidence>
<dbReference type="Gene3D" id="3.30.300.90">
    <property type="entry name" value="BolA-like"/>
    <property type="match status" value="1"/>
</dbReference>